<dbReference type="HOGENOM" id="CLU_162475_0_0_9"/>
<sequence length="119" mass="13634">MSEDLLNHFGKILVQNVRDTTIKHWDKIVHGQMNDEESQNLQSLDSSELELIQRLIPKIVDTTIHYMLSTIEQEDTIDISIEGELNATEKLSLESDGLAGELYGKNGWIRKFSSQRTFT</sequence>
<evidence type="ECO:0000313" key="1">
    <source>
        <dbReference type="EMBL" id="AEI42381.1"/>
    </source>
</evidence>
<reference evidence="2" key="1">
    <citation type="submission" date="2011-06" db="EMBL/GenBank/DDBJ databases">
        <title>Complete genome sequence of Paenibacillus mucilaginosus KNP414.</title>
        <authorList>
            <person name="Wang J."/>
            <person name="Hu S."/>
            <person name="Hu X."/>
            <person name="Zhang B."/>
            <person name="Dong D."/>
            <person name="Zhang S."/>
            <person name="Zhao K."/>
            <person name="Wu D."/>
        </authorList>
    </citation>
    <scope>NUCLEOTIDE SEQUENCE [LARGE SCALE GENOMIC DNA]</scope>
    <source>
        <strain evidence="2">KNP414</strain>
    </source>
</reference>
<organism evidence="1 2">
    <name type="scientific">Paenibacillus mucilaginosus (strain KNP414)</name>
    <dbReference type="NCBI Taxonomy" id="1036673"/>
    <lineage>
        <taxon>Bacteria</taxon>
        <taxon>Bacillati</taxon>
        <taxon>Bacillota</taxon>
        <taxon>Bacilli</taxon>
        <taxon>Bacillales</taxon>
        <taxon>Paenibacillaceae</taxon>
        <taxon>Paenibacillus</taxon>
    </lineage>
</organism>
<dbReference type="RefSeq" id="WP_013917537.1">
    <property type="nucleotide sequence ID" value="NC_015690.1"/>
</dbReference>
<protein>
    <submittedName>
        <fullName evidence="1">Uncharacterized protein</fullName>
    </submittedName>
</protein>
<dbReference type="AlphaFoldDB" id="F8F6A7"/>
<evidence type="ECO:0000313" key="2">
    <source>
        <dbReference type="Proteomes" id="UP000006620"/>
    </source>
</evidence>
<proteinExistence type="predicted"/>
<name>F8F6A7_PAEMK</name>
<dbReference type="KEGG" id="pms:KNP414_03842"/>
<dbReference type="EMBL" id="CP002869">
    <property type="protein sequence ID" value="AEI42381.1"/>
    <property type="molecule type" value="Genomic_DNA"/>
</dbReference>
<dbReference type="Proteomes" id="UP000006620">
    <property type="component" value="Chromosome"/>
</dbReference>
<accession>F8F6A7</accession>
<reference evidence="1 2" key="2">
    <citation type="journal article" date="2013" name="Genome Announc.">
        <title>Genome Sequence of Growth-Improving Paenibacillus mucilaginosus Strain KNP414.</title>
        <authorList>
            <person name="Lu J.J."/>
            <person name="Wang J.F."/>
            <person name="Hu X.F."/>
        </authorList>
    </citation>
    <scope>NUCLEOTIDE SEQUENCE [LARGE SCALE GENOMIC DNA]</scope>
    <source>
        <strain evidence="1 2">KNP414</strain>
    </source>
</reference>
<gene>
    <name evidence="1" type="ordered locus">KNP414_03842</name>
</gene>